<keyword evidence="2" id="KW-0812">Transmembrane</keyword>
<feature type="transmembrane region" description="Helical" evidence="2">
    <location>
        <begin position="87"/>
        <end position="107"/>
    </location>
</feature>
<dbReference type="AlphaFoldDB" id="U4PBI3"/>
<dbReference type="WormBase" id="F18F11.3i">
    <property type="protein sequence ID" value="CE49001"/>
    <property type="gene ID" value="WBGene00017576"/>
    <property type="gene designation" value="cdh-8"/>
</dbReference>
<keyword evidence="4" id="KW-1185">Reference proteome</keyword>
<name>U4PBI3_CAEEL</name>
<evidence type="ECO:0000313" key="3">
    <source>
        <dbReference type="EMBL" id="CDH93087.1"/>
    </source>
</evidence>
<dbReference type="AGR" id="WB:WBGene00017576"/>
<keyword evidence="2" id="KW-0472">Membrane</keyword>
<dbReference type="CTD" id="184652"/>
<dbReference type="Bgee" id="WBGene00017576">
    <property type="expression patterns" value="Expressed in pharyngeal muscle cell (C elegans) and 3 other cell types or tissues"/>
</dbReference>
<dbReference type="ExpressionAtlas" id="U4PBI3">
    <property type="expression patterns" value="baseline and differential"/>
</dbReference>
<evidence type="ECO:0000313" key="5">
    <source>
        <dbReference type="WormBase" id="F18F11.3i"/>
    </source>
</evidence>
<evidence type="ECO:0000313" key="4">
    <source>
        <dbReference type="Proteomes" id="UP000001940"/>
    </source>
</evidence>
<keyword evidence="2" id="KW-1133">Transmembrane helix</keyword>
<sequence>MKNEKKIAENLSNATGLQTIVDKCRQNANFTLMLVHFMDINGQFVNVDRAVNLLMSSSAESRRELRSVYGLREAFPPVPIPSKVPQYILIAVLLFFVISILSMCIWCRQRNNYERKLRHISAQASTVHTVTLGRGGKQTCNPGYGEIPIISRHHHPPPAPPPPTSADLQSTEL</sequence>
<evidence type="ECO:0000256" key="1">
    <source>
        <dbReference type="SAM" id="MobiDB-lite"/>
    </source>
</evidence>
<gene>
    <name evidence="3 5" type="primary">cdh-8</name>
    <name evidence="3" type="ORF">CELE_F18F11.3</name>
    <name evidence="5" type="ORF">F18F11.3</name>
</gene>
<dbReference type="GeneID" id="184652"/>
<dbReference type="SMR" id="U4PBI3"/>
<dbReference type="OrthoDB" id="5799622at2759"/>
<organism evidence="3 4">
    <name type="scientific">Caenorhabditis elegans</name>
    <dbReference type="NCBI Taxonomy" id="6239"/>
    <lineage>
        <taxon>Eukaryota</taxon>
        <taxon>Metazoa</taxon>
        <taxon>Ecdysozoa</taxon>
        <taxon>Nematoda</taxon>
        <taxon>Chromadorea</taxon>
        <taxon>Rhabditida</taxon>
        <taxon>Rhabditina</taxon>
        <taxon>Rhabditomorpha</taxon>
        <taxon>Rhabditoidea</taxon>
        <taxon>Rhabditidae</taxon>
        <taxon>Peloderinae</taxon>
        <taxon>Caenorhabditis</taxon>
    </lineage>
</organism>
<dbReference type="HOGENOM" id="CLU_243615_0_0_1"/>
<proteinExistence type="predicted"/>
<dbReference type="KEGG" id="cel:CELE_F18F11.3"/>
<protein>
    <submittedName>
        <fullName evidence="3">Cadherin domain-containing protein</fullName>
    </submittedName>
</protein>
<feature type="region of interest" description="Disordered" evidence="1">
    <location>
        <begin position="149"/>
        <end position="173"/>
    </location>
</feature>
<dbReference type="Proteomes" id="UP000001940">
    <property type="component" value="Chromosome IV"/>
</dbReference>
<reference evidence="3 4" key="1">
    <citation type="journal article" date="1998" name="Science">
        <title>Genome sequence of the nematode C. elegans: a platform for investigating biology.</title>
        <authorList>
            <consortium name="The C. elegans sequencing consortium"/>
            <person name="Sulson J.E."/>
            <person name="Waterston R."/>
        </authorList>
    </citation>
    <scope>NUCLEOTIDE SEQUENCE [LARGE SCALE GENOMIC DNA]</scope>
    <source>
        <strain evidence="3 4">Bristol N2</strain>
    </source>
</reference>
<evidence type="ECO:0000256" key="2">
    <source>
        <dbReference type="SAM" id="Phobius"/>
    </source>
</evidence>
<dbReference type="RefSeq" id="NP_001294359.1">
    <property type="nucleotide sequence ID" value="NM_001307430.3"/>
</dbReference>
<dbReference type="EMBL" id="BX284604">
    <property type="protein sequence ID" value="CDH93087.1"/>
    <property type="molecule type" value="Genomic_DNA"/>
</dbReference>
<accession>U4PBI3</accession>